<sequence>MTYRIRAILIADGVGLGKTVEVGIFLSEMIKRGKGKRIMVLTLKSILGQFHQEIWNRFAIPLVRLDSEGIKKIKSELPLNKNPFEYYDQTIVSIDTLKNNGQFQQYIEKKGGTSS</sequence>
<dbReference type="InterPro" id="IPR038718">
    <property type="entry name" value="SNF2-like_sf"/>
</dbReference>
<dbReference type="Proteomes" id="UP001501508">
    <property type="component" value="Unassembled WGS sequence"/>
</dbReference>
<name>A0ABP8LKL7_9BACT</name>
<evidence type="ECO:0000313" key="2">
    <source>
        <dbReference type="Proteomes" id="UP001501508"/>
    </source>
</evidence>
<dbReference type="RefSeq" id="WP_345025938.1">
    <property type="nucleotide sequence ID" value="NZ_BAABEY010000001.1"/>
</dbReference>
<organism evidence="1 2">
    <name type="scientific">Ravibacter arvi</name>
    <dbReference type="NCBI Taxonomy" id="2051041"/>
    <lineage>
        <taxon>Bacteria</taxon>
        <taxon>Pseudomonadati</taxon>
        <taxon>Bacteroidota</taxon>
        <taxon>Cytophagia</taxon>
        <taxon>Cytophagales</taxon>
        <taxon>Spirosomataceae</taxon>
        <taxon>Ravibacter</taxon>
    </lineage>
</organism>
<reference evidence="2" key="1">
    <citation type="journal article" date="2019" name="Int. J. Syst. Evol. Microbiol.">
        <title>The Global Catalogue of Microorganisms (GCM) 10K type strain sequencing project: providing services to taxonomists for standard genome sequencing and annotation.</title>
        <authorList>
            <consortium name="The Broad Institute Genomics Platform"/>
            <consortium name="The Broad Institute Genome Sequencing Center for Infectious Disease"/>
            <person name="Wu L."/>
            <person name="Ma J."/>
        </authorList>
    </citation>
    <scope>NUCLEOTIDE SEQUENCE [LARGE SCALE GENOMIC DNA]</scope>
    <source>
        <strain evidence="2">JCM 31920</strain>
    </source>
</reference>
<gene>
    <name evidence="1" type="ORF">GCM10023091_00190</name>
</gene>
<dbReference type="EMBL" id="BAABEY010000001">
    <property type="protein sequence ID" value="GAA4430658.1"/>
    <property type="molecule type" value="Genomic_DNA"/>
</dbReference>
<keyword evidence="2" id="KW-1185">Reference proteome</keyword>
<evidence type="ECO:0008006" key="3">
    <source>
        <dbReference type="Google" id="ProtNLM"/>
    </source>
</evidence>
<proteinExistence type="predicted"/>
<accession>A0ABP8LKL7</accession>
<comment type="caution">
    <text evidence="1">The sequence shown here is derived from an EMBL/GenBank/DDBJ whole genome shotgun (WGS) entry which is preliminary data.</text>
</comment>
<dbReference type="Gene3D" id="3.40.50.10810">
    <property type="entry name" value="Tandem AAA-ATPase domain"/>
    <property type="match status" value="1"/>
</dbReference>
<protein>
    <recommendedName>
        <fullName evidence="3">SNF2 N-terminal domain-containing protein</fullName>
    </recommendedName>
</protein>
<dbReference type="InterPro" id="IPR027417">
    <property type="entry name" value="P-loop_NTPase"/>
</dbReference>
<dbReference type="SUPFAM" id="SSF52540">
    <property type="entry name" value="P-loop containing nucleoside triphosphate hydrolases"/>
    <property type="match status" value="1"/>
</dbReference>
<evidence type="ECO:0000313" key="1">
    <source>
        <dbReference type="EMBL" id="GAA4430658.1"/>
    </source>
</evidence>